<gene>
    <name evidence="1" type="ORF">E2C01_039381</name>
</gene>
<dbReference type="Proteomes" id="UP000324222">
    <property type="component" value="Unassembled WGS sequence"/>
</dbReference>
<accession>A0A5B7FJQ3</accession>
<proteinExistence type="predicted"/>
<protein>
    <submittedName>
        <fullName evidence="1">Uncharacterized protein</fullName>
    </submittedName>
</protein>
<dbReference type="EMBL" id="VSRR010006839">
    <property type="protein sequence ID" value="MPC45676.1"/>
    <property type="molecule type" value="Genomic_DNA"/>
</dbReference>
<evidence type="ECO:0000313" key="2">
    <source>
        <dbReference type="Proteomes" id="UP000324222"/>
    </source>
</evidence>
<name>A0A5B7FJQ3_PORTR</name>
<dbReference type="AlphaFoldDB" id="A0A5B7FJQ3"/>
<keyword evidence="2" id="KW-1185">Reference proteome</keyword>
<sequence length="162" mass="18410">MTQAQGKESDSRLAGFHVTKCLVLSLTSSYLNFRDVPNDPPVLFEGCWYAGSRAAEVEAARSKGDQPREIEEQEEKKEETGALLGCWFPHSECRVVLVRLRLPPAAADSHTPYIISYNPHHLSHREVTNPLMYQVFSPANYHRRQCSSALIAYGKWAYSVRW</sequence>
<organism evidence="1 2">
    <name type="scientific">Portunus trituberculatus</name>
    <name type="common">Swimming crab</name>
    <name type="synonym">Neptunus trituberculatus</name>
    <dbReference type="NCBI Taxonomy" id="210409"/>
    <lineage>
        <taxon>Eukaryota</taxon>
        <taxon>Metazoa</taxon>
        <taxon>Ecdysozoa</taxon>
        <taxon>Arthropoda</taxon>
        <taxon>Crustacea</taxon>
        <taxon>Multicrustacea</taxon>
        <taxon>Malacostraca</taxon>
        <taxon>Eumalacostraca</taxon>
        <taxon>Eucarida</taxon>
        <taxon>Decapoda</taxon>
        <taxon>Pleocyemata</taxon>
        <taxon>Brachyura</taxon>
        <taxon>Eubrachyura</taxon>
        <taxon>Portunoidea</taxon>
        <taxon>Portunidae</taxon>
        <taxon>Portuninae</taxon>
        <taxon>Portunus</taxon>
    </lineage>
</organism>
<reference evidence="1 2" key="1">
    <citation type="submission" date="2019-05" db="EMBL/GenBank/DDBJ databases">
        <title>Another draft genome of Portunus trituberculatus and its Hox gene families provides insights of decapod evolution.</title>
        <authorList>
            <person name="Jeong J.-H."/>
            <person name="Song I."/>
            <person name="Kim S."/>
            <person name="Choi T."/>
            <person name="Kim D."/>
            <person name="Ryu S."/>
            <person name="Kim W."/>
        </authorList>
    </citation>
    <scope>NUCLEOTIDE SEQUENCE [LARGE SCALE GENOMIC DNA]</scope>
    <source>
        <tissue evidence="1">Muscle</tissue>
    </source>
</reference>
<evidence type="ECO:0000313" key="1">
    <source>
        <dbReference type="EMBL" id="MPC45676.1"/>
    </source>
</evidence>
<comment type="caution">
    <text evidence="1">The sequence shown here is derived from an EMBL/GenBank/DDBJ whole genome shotgun (WGS) entry which is preliminary data.</text>
</comment>